<keyword evidence="4" id="KW-0472">Membrane</keyword>
<dbReference type="STRING" id="931277.C448_04674"/>
<dbReference type="CDD" id="cd09128">
    <property type="entry name" value="PLDc_unchar1_2"/>
    <property type="match status" value="1"/>
</dbReference>
<dbReference type="PROSITE" id="PS50035">
    <property type="entry name" value="PLD"/>
    <property type="match status" value="1"/>
</dbReference>
<dbReference type="GO" id="GO:0016891">
    <property type="term" value="F:RNA endonuclease activity producing 5'-phosphomonoesters, hydrolytic mechanism"/>
    <property type="evidence" value="ECO:0007669"/>
    <property type="project" value="TreeGrafter"/>
</dbReference>
<keyword evidence="7" id="KW-1185">Reference proteome</keyword>
<dbReference type="Gene3D" id="3.30.870.10">
    <property type="entry name" value="Endonuclease Chain A"/>
    <property type="match status" value="2"/>
</dbReference>
<dbReference type="Pfam" id="PF13091">
    <property type="entry name" value="PLDc_2"/>
    <property type="match status" value="2"/>
</dbReference>
<dbReference type="InterPro" id="IPR051406">
    <property type="entry name" value="PLD_domain"/>
</dbReference>
<evidence type="ECO:0000259" key="5">
    <source>
        <dbReference type="PROSITE" id="PS50035"/>
    </source>
</evidence>
<dbReference type="PATRIC" id="fig|931277.6.peg.904"/>
<evidence type="ECO:0000256" key="4">
    <source>
        <dbReference type="SAM" id="Phobius"/>
    </source>
</evidence>
<evidence type="ECO:0000256" key="3">
    <source>
        <dbReference type="ARBA" id="ARBA00023098"/>
    </source>
</evidence>
<dbReference type="EMBL" id="AOMC01000070">
    <property type="protein sequence ID" value="EMA47703.1"/>
    <property type="molecule type" value="Genomic_DNA"/>
</dbReference>
<dbReference type="SUPFAM" id="SSF56024">
    <property type="entry name" value="Phospholipase D/nuclease"/>
    <property type="match status" value="2"/>
</dbReference>
<dbReference type="AlphaFoldDB" id="M0MQS8"/>
<evidence type="ECO:0000313" key="7">
    <source>
        <dbReference type="Proteomes" id="UP000011568"/>
    </source>
</evidence>
<dbReference type="OrthoDB" id="31343at2157"/>
<dbReference type="RefSeq" id="WP_004052155.1">
    <property type="nucleotide sequence ID" value="NZ_AOMC01000070.1"/>
</dbReference>
<accession>M0MQS8</accession>
<keyword evidence="1" id="KW-0378">Hydrolase</keyword>
<dbReference type="PANTHER" id="PTHR43856">
    <property type="entry name" value="CARDIOLIPIN HYDROLASE"/>
    <property type="match status" value="1"/>
</dbReference>
<protein>
    <submittedName>
        <fullName evidence="6">Phospholipase D/transphosphatidylase</fullName>
    </submittedName>
</protein>
<name>M0MQS8_HALMO</name>
<keyword evidence="4" id="KW-0812">Transmembrane</keyword>
<organism evidence="6 7">
    <name type="scientific">Halococcus morrhuae DSM 1307</name>
    <dbReference type="NCBI Taxonomy" id="931277"/>
    <lineage>
        <taxon>Archaea</taxon>
        <taxon>Methanobacteriati</taxon>
        <taxon>Methanobacteriota</taxon>
        <taxon>Stenosarchaea group</taxon>
        <taxon>Halobacteria</taxon>
        <taxon>Halobacteriales</taxon>
        <taxon>Halococcaceae</taxon>
        <taxon>Halococcus</taxon>
    </lineage>
</organism>
<keyword evidence="3" id="KW-0443">Lipid metabolism</keyword>
<dbReference type="GO" id="GO:0016042">
    <property type="term" value="P:lipid catabolic process"/>
    <property type="evidence" value="ECO:0007669"/>
    <property type="project" value="UniProtKB-KW"/>
</dbReference>
<sequence>MSVRAVVLALVLVVASLSGSVLAADNESVEKPDGPHIETVYPNPLADGDAGEYVVVDVPDRTNLSGLSIGDNETTIALPNETAEGRVAVTNDPNATNLSASTVISNDSLSLANGGEELVLADGGSVVDETTYENAPDAEVWNRTADGWMWEHRGATDFQAVRSEAATARAFVLPDAPDVPIDVLDSADERILLAGYSFSSERAARALERAAERGVEVRMVVDDAPVGGISERQAELLDELTRAGIPVDVIGGDWARYDYHHPKYAVVDDRALVMTENWKPSGIGGKSSRGWGAVVEGDVADRLAAVFHADADWRDTAPWSTFRANHTFEDDEVANESYPTTFEPTNVSIESAQLLAAPDNAENALVERLDDADESIDIVQASIGSRQQPFLRAAIRAAERGVRVRILLGGAWYSEEDNSALAEWLNGRAAARNLSLEAKVAESGSRFEKIHAKGVIIDGEEVVVGSMNWNNNSARENREIALVLDGEAAGDYYGKVFEADWTGGEERSLDTGTETPLPVGVIAAVAGVVVLAAVVARRIEFE</sequence>
<dbReference type="Proteomes" id="UP000011568">
    <property type="component" value="Unassembled WGS sequence"/>
</dbReference>
<dbReference type="eggNOG" id="arCOG02039">
    <property type="taxonomic scope" value="Archaea"/>
</dbReference>
<reference evidence="6 7" key="1">
    <citation type="journal article" date="2014" name="PLoS Genet.">
        <title>Phylogenetically driven sequencing of extremely halophilic archaea reveals strategies for static and dynamic osmo-response.</title>
        <authorList>
            <person name="Becker E.A."/>
            <person name="Seitzer P.M."/>
            <person name="Tritt A."/>
            <person name="Larsen D."/>
            <person name="Krusor M."/>
            <person name="Yao A.I."/>
            <person name="Wu D."/>
            <person name="Madern D."/>
            <person name="Eisen J.A."/>
            <person name="Darling A.E."/>
            <person name="Facciotti M.T."/>
        </authorList>
    </citation>
    <scope>NUCLEOTIDE SEQUENCE [LARGE SCALE GENOMIC DNA]</scope>
    <source>
        <strain evidence="6 7">DSM 1307</strain>
    </source>
</reference>
<evidence type="ECO:0000256" key="2">
    <source>
        <dbReference type="ARBA" id="ARBA00022963"/>
    </source>
</evidence>
<keyword evidence="2" id="KW-0442">Lipid degradation</keyword>
<feature type="transmembrane region" description="Helical" evidence="4">
    <location>
        <begin position="517"/>
        <end position="536"/>
    </location>
</feature>
<keyword evidence="4" id="KW-1133">Transmembrane helix</keyword>
<gene>
    <name evidence="6" type="ORF">C448_04674</name>
</gene>
<dbReference type="PANTHER" id="PTHR43856:SF1">
    <property type="entry name" value="MITOCHONDRIAL CARDIOLIPIN HYDROLASE"/>
    <property type="match status" value="1"/>
</dbReference>
<evidence type="ECO:0000256" key="1">
    <source>
        <dbReference type="ARBA" id="ARBA00022801"/>
    </source>
</evidence>
<dbReference type="InterPro" id="IPR001736">
    <property type="entry name" value="PLipase_D/transphosphatidylase"/>
</dbReference>
<feature type="domain" description="PLD phosphodiesterase" evidence="5">
    <location>
        <begin position="446"/>
        <end position="473"/>
    </location>
</feature>
<evidence type="ECO:0000313" key="6">
    <source>
        <dbReference type="EMBL" id="EMA47703.1"/>
    </source>
</evidence>
<dbReference type="SMART" id="SM00155">
    <property type="entry name" value="PLDc"/>
    <property type="match status" value="2"/>
</dbReference>
<proteinExistence type="predicted"/>
<comment type="caution">
    <text evidence="6">The sequence shown here is derived from an EMBL/GenBank/DDBJ whole genome shotgun (WGS) entry which is preliminary data.</text>
</comment>
<dbReference type="InterPro" id="IPR025202">
    <property type="entry name" value="PLD-like_dom"/>
</dbReference>